<dbReference type="SUPFAM" id="SSF53756">
    <property type="entry name" value="UDP-Glycosyltransferase/glycogen phosphorylase"/>
    <property type="match status" value="1"/>
</dbReference>
<proteinExistence type="predicted"/>
<dbReference type="eggNOG" id="COG0438">
    <property type="taxonomic scope" value="Bacteria"/>
</dbReference>
<accession>B9M2W2</accession>
<sequence>MGLSLEASTIKTKVLHLIASHKIGGAERLLIAFAQAVDLNRFDVVLGIFVRPDHENDLLWQEAKKLKIPLEPVVIRSAFDFNQLHDIYAIIKKHKPDVIHTHGYKTNILAFLFAKLFNIKAVSTVHGGLHAERLITRFLYWVNLQCLRRFDKIIAVSDAVKSGLEKCGIGADKITVIKNIPAVSSCRSPVTTSARSKLGIPPQAKLVGFIGRLEKVKGGAQFIDAALSALETRSDLYFIIIGDGSQKAVLEESVAKSGHSAHFRFAGFISDPTEVFSSLDLYVLSSLDEGIPLTVLEAMCLGVPVIATRVGGVPEVISDGINGILLPPDDAPAMAAAISNILTDDTVRNSMVSRAKKDIAAKYDVGTWIAKIESLYESGAQSRLHG</sequence>
<dbReference type="KEGG" id="geo:Geob_2965"/>
<dbReference type="InterPro" id="IPR028098">
    <property type="entry name" value="Glyco_trans_4-like_N"/>
</dbReference>
<dbReference type="PANTHER" id="PTHR12526:SF638">
    <property type="entry name" value="SPORE COAT PROTEIN SA"/>
    <property type="match status" value="1"/>
</dbReference>
<feature type="domain" description="Glycosyltransferase subfamily 4-like N-terminal" evidence="2">
    <location>
        <begin position="23"/>
        <end position="179"/>
    </location>
</feature>
<dbReference type="CAZy" id="GT4">
    <property type="family name" value="Glycosyltransferase Family 4"/>
</dbReference>
<evidence type="ECO:0000259" key="1">
    <source>
        <dbReference type="Pfam" id="PF00534"/>
    </source>
</evidence>
<keyword evidence="4" id="KW-1185">Reference proteome</keyword>
<keyword evidence="3" id="KW-0808">Transferase</keyword>
<dbReference type="AlphaFoldDB" id="B9M2W2"/>
<dbReference type="Pfam" id="PF13439">
    <property type="entry name" value="Glyco_transf_4"/>
    <property type="match status" value="1"/>
</dbReference>
<dbReference type="Pfam" id="PF00534">
    <property type="entry name" value="Glycos_transf_1"/>
    <property type="match status" value="1"/>
</dbReference>
<dbReference type="PANTHER" id="PTHR12526">
    <property type="entry name" value="GLYCOSYLTRANSFERASE"/>
    <property type="match status" value="1"/>
</dbReference>
<dbReference type="HOGENOM" id="CLU_009583_0_3_7"/>
<dbReference type="CDD" id="cd03811">
    <property type="entry name" value="GT4_GT28_WabH-like"/>
    <property type="match status" value="1"/>
</dbReference>
<evidence type="ECO:0000313" key="4">
    <source>
        <dbReference type="Proteomes" id="UP000007721"/>
    </source>
</evidence>
<dbReference type="EMBL" id="CP001390">
    <property type="protein sequence ID" value="ACM21308.1"/>
    <property type="molecule type" value="Genomic_DNA"/>
</dbReference>
<feature type="domain" description="Glycosyl transferase family 1" evidence="1">
    <location>
        <begin position="193"/>
        <end position="357"/>
    </location>
</feature>
<dbReference type="InterPro" id="IPR001296">
    <property type="entry name" value="Glyco_trans_1"/>
</dbReference>
<dbReference type="Gene3D" id="3.40.50.2000">
    <property type="entry name" value="Glycogen Phosphorylase B"/>
    <property type="match status" value="2"/>
</dbReference>
<dbReference type="GO" id="GO:0016757">
    <property type="term" value="F:glycosyltransferase activity"/>
    <property type="evidence" value="ECO:0007669"/>
    <property type="project" value="InterPro"/>
</dbReference>
<organism evidence="3 4">
    <name type="scientific">Geotalea daltonii (strain DSM 22248 / JCM 15807 / FRC-32)</name>
    <name type="common">Geobacter daltonii</name>
    <dbReference type="NCBI Taxonomy" id="316067"/>
    <lineage>
        <taxon>Bacteria</taxon>
        <taxon>Pseudomonadati</taxon>
        <taxon>Thermodesulfobacteriota</taxon>
        <taxon>Desulfuromonadia</taxon>
        <taxon>Geobacterales</taxon>
        <taxon>Geobacteraceae</taxon>
        <taxon>Geotalea</taxon>
    </lineage>
</organism>
<dbReference type="STRING" id="316067.Geob_2965"/>
<name>B9M2W2_GEODF</name>
<evidence type="ECO:0000313" key="3">
    <source>
        <dbReference type="EMBL" id="ACM21308.1"/>
    </source>
</evidence>
<gene>
    <name evidence="3" type="ordered locus">Geob_2965</name>
</gene>
<protein>
    <submittedName>
        <fullName evidence="3">Glycosyltransferase</fullName>
    </submittedName>
</protein>
<reference evidence="3 4" key="1">
    <citation type="submission" date="2009-01" db="EMBL/GenBank/DDBJ databases">
        <title>Complete sequence of Geobacter sp. FRC-32.</title>
        <authorList>
            <consortium name="US DOE Joint Genome Institute"/>
            <person name="Lucas S."/>
            <person name="Copeland A."/>
            <person name="Lapidus A."/>
            <person name="Glavina del Rio T."/>
            <person name="Dalin E."/>
            <person name="Tice H."/>
            <person name="Bruce D."/>
            <person name="Goodwin L."/>
            <person name="Pitluck S."/>
            <person name="Saunders E."/>
            <person name="Brettin T."/>
            <person name="Detter J.C."/>
            <person name="Han C."/>
            <person name="Larimer F."/>
            <person name="Land M."/>
            <person name="Hauser L."/>
            <person name="Kyrpides N."/>
            <person name="Ovchinnikova G."/>
            <person name="Kostka J."/>
            <person name="Richardson P."/>
        </authorList>
    </citation>
    <scope>NUCLEOTIDE SEQUENCE [LARGE SCALE GENOMIC DNA]</scope>
    <source>
        <strain evidence="4">DSM 22248 / JCM 15807 / FRC-32</strain>
    </source>
</reference>
<evidence type="ECO:0000259" key="2">
    <source>
        <dbReference type="Pfam" id="PF13439"/>
    </source>
</evidence>
<dbReference type="OrthoDB" id="509705at2"/>
<dbReference type="RefSeq" id="WP_012648036.1">
    <property type="nucleotide sequence ID" value="NC_011979.1"/>
</dbReference>
<dbReference type="Proteomes" id="UP000007721">
    <property type="component" value="Chromosome"/>
</dbReference>